<evidence type="ECO:0000313" key="3">
    <source>
        <dbReference type="EMBL" id="CAL1165481.1"/>
    </source>
</evidence>
<gene>
    <name evidence="2" type="ORF">C1SCF055_LOCUS37203</name>
</gene>
<accession>A0A9P1DMB1</accession>
<evidence type="ECO:0000256" key="1">
    <source>
        <dbReference type="SAM" id="MobiDB-lite"/>
    </source>
</evidence>
<organism evidence="2">
    <name type="scientific">Cladocopium goreaui</name>
    <dbReference type="NCBI Taxonomy" id="2562237"/>
    <lineage>
        <taxon>Eukaryota</taxon>
        <taxon>Sar</taxon>
        <taxon>Alveolata</taxon>
        <taxon>Dinophyceae</taxon>
        <taxon>Suessiales</taxon>
        <taxon>Symbiodiniaceae</taxon>
        <taxon>Cladocopium</taxon>
    </lineage>
</organism>
<dbReference type="EMBL" id="CAMXCT020005337">
    <property type="protein sequence ID" value="CAL1165481.1"/>
    <property type="molecule type" value="Genomic_DNA"/>
</dbReference>
<evidence type="ECO:0000313" key="5">
    <source>
        <dbReference type="Proteomes" id="UP001152797"/>
    </source>
</evidence>
<comment type="caution">
    <text evidence="2">The sequence shown here is derived from an EMBL/GenBank/DDBJ whole genome shotgun (WGS) entry which is preliminary data.</text>
</comment>
<reference evidence="2" key="1">
    <citation type="submission" date="2022-10" db="EMBL/GenBank/DDBJ databases">
        <authorList>
            <person name="Chen Y."/>
            <person name="Dougan E. K."/>
            <person name="Chan C."/>
            <person name="Rhodes N."/>
            <person name="Thang M."/>
        </authorList>
    </citation>
    <scope>NUCLEOTIDE SEQUENCE</scope>
</reference>
<dbReference type="Gene3D" id="3.30.420.10">
    <property type="entry name" value="Ribonuclease H-like superfamily/Ribonuclease H"/>
    <property type="match status" value="1"/>
</dbReference>
<feature type="compositionally biased region" description="Polar residues" evidence="1">
    <location>
        <begin position="326"/>
        <end position="337"/>
    </location>
</feature>
<protein>
    <submittedName>
        <fullName evidence="4">Copia protein</fullName>
    </submittedName>
</protein>
<dbReference type="OrthoDB" id="448429at2759"/>
<sequence length="515" mass="57858">MDVQVGREGLKLMTDQELQHLAQSVLKLHCLCSHPSKRALMKTLAGRGADGRTLAVAEKLNCQECLKGQMTKPSVKVALEKEETLWRTLQMDTFYFKFGDQVHHFFLMLDEANFAAVLVPILWDAPSHPLRFGRRLRGKLLETFCKERGIELTFCPAEQHEIIGDVERSVGELKKKMAAYLRQEAEASPADAAAEMCGAHSRFARVVGFWPRCDPTSEMHHSLQVRLRAEGRYRELQAQAKISRALNAKVQKSTRFIPGDLVYYKRFKTPADTPAHALLDTPNMKVSRWFGPGRVLASETRVLDEGVDALLDLNKPKIKVPRLSAEATSSGQPSQPANLPEPVQPDVIDSHEELMPDDDLHVQVQPGAVGPQPPDEVPEEEMGPPDVNVDRLLVDPTSFPMRMMEAEELKRRRIEFANQRRSHELADRPLHVMRQLGRPEPAPDASNYWVIDEKEDDVFGVIIDMPSDESEWKKALKNPAKFAAKAVSKGAEVAWHKLNATQRAAMAEAKQLEAS</sequence>
<dbReference type="Proteomes" id="UP001152797">
    <property type="component" value="Unassembled WGS sequence"/>
</dbReference>
<dbReference type="EMBL" id="CAMXCT030005337">
    <property type="protein sequence ID" value="CAL4799418.1"/>
    <property type="molecule type" value="Genomic_DNA"/>
</dbReference>
<keyword evidence="5" id="KW-1185">Reference proteome</keyword>
<feature type="region of interest" description="Disordered" evidence="1">
    <location>
        <begin position="322"/>
        <end position="345"/>
    </location>
</feature>
<reference evidence="3" key="2">
    <citation type="submission" date="2024-04" db="EMBL/GenBank/DDBJ databases">
        <authorList>
            <person name="Chen Y."/>
            <person name="Shah S."/>
            <person name="Dougan E. K."/>
            <person name="Thang M."/>
            <person name="Chan C."/>
        </authorList>
    </citation>
    <scope>NUCLEOTIDE SEQUENCE [LARGE SCALE GENOMIC DNA]</scope>
</reference>
<evidence type="ECO:0000313" key="4">
    <source>
        <dbReference type="EMBL" id="CAL4799418.1"/>
    </source>
</evidence>
<dbReference type="GO" id="GO:0003676">
    <property type="term" value="F:nucleic acid binding"/>
    <property type="evidence" value="ECO:0007669"/>
    <property type="project" value="InterPro"/>
</dbReference>
<dbReference type="EMBL" id="CAMXCT010005337">
    <property type="protein sequence ID" value="CAI4012106.1"/>
    <property type="molecule type" value="Genomic_DNA"/>
</dbReference>
<dbReference type="InterPro" id="IPR036397">
    <property type="entry name" value="RNaseH_sf"/>
</dbReference>
<proteinExistence type="predicted"/>
<feature type="region of interest" description="Disordered" evidence="1">
    <location>
        <begin position="366"/>
        <end position="390"/>
    </location>
</feature>
<name>A0A9P1DMB1_9DINO</name>
<dbReference type="AlphaFoldDB" id="A0A9P1DMB1"/>
<evidence type="ECO:0000313" key="2">
    <source>
        <dbReference type="EMBL" id="CAI4012106.1"/>
    </source>
</evidence>